<reference evidence="2 3" key="1">
    <citation type="submission" date="2018-05" db="EMBL/GenBank/DDBJ databases">
        <title>Streptomyces venezuelae.</title>
        <authorList>
            <person name="Kim W."/>
            <person name="Lee N."/>
            <person name="Cho B.-K."/>
        </authorList>
    </citation>
    <scope>NUCLEOTIDE SEQUENCE [LARGE SCALE GENOMIC DNA]</scope>
    <source>
        <strain evidence="2 3">ATCC 14584</strain>
    </source>
</reference>
<evidence type="ECO:0000313" key="3">
    <source>
        <dbReference type="Proteomes" id="UP000322927"/>
    </source>
</evidence>
<name>A0A5P2C7F0_STRVZ</name>
<evidence type="ECO:0000256" key="1">
    <source>
        <dbReference type="SAM" id="SignalP"/>
    </source>
</evidence>
<evidence type="ECO:0008006" key="4">
    <source>
        <dbReference type="Google" id="ProtNLM"/>
    </source>
</evidence>
<proteinExistence type="predicted"/>
<dbReference type="RefSeq" id="WP_150220688.1">
    <property type="nucleotide sequence ID" value="NZ_CP029192.1"/>
</dbReference>
<protein>
    <recommendedName>
        <fullName evidence="4">Integral membrane protein</fullName>
    </recommendedName>
</protein>
<gene>
    <name evidence="2" type="ORF">DEJ48_38345</name>
</gene>
<accession>A0A5P2C7F0</accession>
<feature type="signal peptide" evidence="1">
    <location>
        <begin position="1"/>
        <end position="27"/>
    </location>
</feature>
<dbReference type="Proteomes" id="UP000322927">
    <property type="component" value="Chromosome"/>
</dbReference>
<evidence type="ECO:0000313" key="2">
    <source>
        <dbReference type="EMBL" id="QES38503.1"/>
    </source>
</evidence>
<dbReference type="EMBL" id="CP029192">
    <property type="protein sequence ID" value="QES38503.1"/>
    <property type="molecule type" value="Genomic_DNA"/>
</dbReference>
<keyword evidence="1" id="KW-0732">Signal</keyword>
<dbReference type="AlphaFoldDB" id="A0A5P2C7F0"/>
<organism evidence="2 3">
    <name type="scientific">Streptomyces venezuelae</name>
    <dbReference type="NCBI Taxonomy" id="54571"/>
    <lineage>
        <taxon>Bacteria</taxon>
        <taxon>Bacillati</taxon>
        <taxon>Actinomycetota</taxon>
        <taxon>Actinomycetes</taxon>
        <taxon>Kitasatosporales</taxon>
        <taxon>Streptomycetaceae</taxon>
        <taxon>Streptomyces</taxon>
    </lineage>
</organism>
<sequence length="173" mass="17056">MRAISAVATAALTTATAFTIAVPSATAGDQPSFSATPDPAKPGDDVVLSVSGGCEAESATARSDAFESQVTLSTGSAGIYTGTAKIRPSTQAGSYDVDVDCEGGVSSYSLDVAGSVMPSPPHPMPTRGSHAGIGGSGGGGSDWATIGLGAGLVGAVWGAVWFRVRRPEDGQGH</sequence>
<dbReference type="OrthoDB" id="4331593at2"/>
<feature type="chain" id="PRO_5024804303" description="Integral membrane protein" evidence="1">
    <location>
        <begin position="28"/>
        <end position="173"/>
    </location>
</feature>